<keyword evidence="2" id="KW-0808">Transferase</keyword>
<dbReference type="SUPFAM" id="SSF53067">
    <property type="entry name" value="Actin-like ATPase domain"/>
    <property type="match status" value="1"/>
</dbReference>
<evidence type="ECO:0000313" key="3">
    <source>
        <dbReference type="Proteomes" id="UP001223886"/>
    </source>
</evidence>
<gene>
    <name evidence="2" type="ORF">J2S24_002594</name>
</gene>
<evidence type="ECO:0000259" key="1">
    <source>
        <dbReference type="Pfam" id="PF00370"/>
    </source>
</evidence>
<proteinExistence type="predicted"/>
<dbReference type="RefSeq" id="WP_307681652.1">
    <property type="nucleotide sequence ID" value="NZ_JAURUP010000054.1"/>
</dbReference>
<dbReference type="GO" id="GO:0016301">
    <property type="term" value="F:kinase activity"/>
    <property type="evidence" value="ECO:0007669"/>
    <property type="project" value="UniProtKB-KW"/>
</dbReference>
<name>A0ABT9M7F6_9THEO</name>
<evidence type="ECO:0000313" key="2">
    <source>
        <dbReference type="EMBL" id="MDP9752068.1"/>
    </source>
</evidence>
<sequence>MYFLGIDVGTSAVKIILIEENGNVIGSISKEYPVYYPQPGWSE</sequence>
<accession>A0ABT9M7F6</accession>
<dbReference type="Gene3D" id="3.30.420.40">
    <property type="match status" value="1"/>
</dbReference>
<feature type="non-terminal residue" evidence="2">
    <location>
        <position position="43"/>
    </location>
</feature>
<dbReference type="Pfam" id="PF00370">
    <property type="entry name" value="FGGY_N"/>
    <property type="match status" value="1"/>
</dbReference>
<reference evidence="2 3" key="1">
    <citation type="submission" date="2023-07" db="EMBL/GenBank/DDBJ databases">
        <title>Genomic Encyclopedia of Type Strains, Phase IV (KMG-IV): sequencing the most valuable type-strain genomes for metagenomic binning, comparative biology and taxonomic classification.</title>
        <authorList>
            <person name="Goeker M."/>
        </authorList>
    </citation>
    <scope>NUCLEOTIDE SEQUENCE [LARGE SCALE GENOMIC DNA]</scope>
    <source>
        <strain evidence="2 3">DSM 25963</strain>
    </source>
</reference>
<feature type="domain" description="Carbohydrate kinase FGGY N-terminal" evidence="1">
    <location>
        <begin position="2"/>
        <end position="43"/>
    </location>
</feature>
<keyword evidence="2" id="KW-0418">Kinase</keyword>
<organism evidence="2 3">
    <name type="scientific">Thermoanaerobacter pentosaceus</name>
    <dbReference type="NCBI Taxonomy" id="694059"/>
    <lineage>
        <taxon>Bacteria</taxon>
        <taxon>Bacillati</taxon>
        <taxon>Bacillota</taxon>
        <taxon>Clostridia</taxon>
        <taxon>Thermoanaerobacterales</taxon>
        <taxon>Thermoanaerobacteraceae</taxon>
        <taxon>Thermoanaerobacter</taxon>
    </lineage>
</organism>
<dbReference type="InterPro" id="IPR043129">
    <property type="entry name" value="ATPase_NBD"/>
</dbReference>
<comment type="caution">
    <text evidence="2">The sequence shown here is derived from an EMBL/GenBank/DDBJ whole genome shotgun (WGS) entry which is preliminary data.</text>
</comment>
<dbReference type="EMBL" id="JAURUP010000054">
    <property type="protein sequence ID" value="MDP9752068.1"/>
    <property type="molecule type" value="Genomic_DNA"/>
</dbReference>
<dbReference type="Proteomes" id="UP001223886">
    <property type="component" value="Unassembled WGS sequence"/>
</dbReference>
<dbReference type="InterPro" id="IPR018484">
    <property type="entry name" value="FGGY_N"/>
</dbReference>
<protein>
    <submittedName>
        <fullName evidence="2">Sugar (Pentulose or hexulose) kinase</fullName>
    </submittedName>
</protein>
<keyword evidence="3" id="KW-1185">Reference proteome</keyword>